<evidence type="ECO:0000256" key="1">
    <source>
        <dbReference type="SAM" id="SignalP"/>
    </source>
</evidence>
<organism evidence="3 4">
    <name type="scientific">Pinibacter aurantiacus</name>
    <dbReference type="NCBI Taxonomy" id="2851599"/>
    <lineage>
        <taxon>Bacteria</taxon>
        <taxon>Pseudomonadati</taxon>
        <taxon>Bacteroidota</taxon>
        <taxon>Chitinophagia</taxon>
        <taxon>Chitinophagales</taxon>
        <taxon>Chitinophagaceae</taxon>
        <taxon>Pinibacter</taxon>
    </lineage>
</organism>
<dbReference type="InterPro" id="IPR025665">
    <property type="entry name" value="Beta-barrel_OMP_2"/>
</dbReference>
<protein>
    <submittedName>
        <fullName evidence="3">PorT family protein</fullName>
    </submittedName>
</protein>
<reference evidence="3" key="1">
    <citation type="submission" date="2021-06" db="EMBL/GenBank/DDBJ databases">
        <authorList>
            <person name="Huq M.A."/>
        </authorList>
    </citation>
    <scope>NUCLEOTIDE SEQUENCE</scope>
    <source>
        <strain evidence="3">MAH-26</strain>
    </source>
</reference>
<dbReference type="EMBL" id="JAHSPG010000016">
    <property type="protein sequence ID" value="MBV4359992.1"/>
    <property type="molecule type" value="Genomic_DNA"/>
</dbReference>
<evidence type="ECO:0000313" key="3">
    <source>
        <dbReference type="EMBL" id="MBV4359992.1"/>
    </source>
</evidence>
<sequence length="221" mass="24082">MKRRKILVKVIGITLLSAITIRAFSQEQQTNYESKLSPKFGIKGGINLSNLHADDVDDEHMKVGANFGVYAKLPVTTGFSIQPEVLYSMKGAQLNYNNALMGSGKYRFNLNYVEVPVLAVFNVAKNFNIHAGGYAAYLASVKVKDVDNEGNVNHVDELNKDNFQSFDYGLIGGIGFDISNVTLGARYNYGLKEIGKSGTFAGEVANNAKNSAVSIYVGFAF</sequence>
<keyword evidence="4" id="KW-1185">Reference proteome</keyword>
<comment type="caution">
    <text evidence="3">The sequence shown here is derived from an EMBL/GenBank/DDBJ whole genome shotgun (WGS) entry which is preliminary data.</text>
</comment>
<dbReference type="AlphaFoldDB" id="A0A9E2SEG3"/>
<keyword evidence="1" id="KW-0732">Signal</keyword>
<evidence type="ECO:0000313" key="4">
    <source>
        <dbReference type="Proteomes" id="UP000812270"/>
    </source>
</evidence>
<feature type="signal peptide" evidence="1">
    <location>
        <begin position="1"/>
        <end position="25"/>
    </location>
</feature>
<dbReference type="Pfam" id="PF13568">
    <property type="entry name" value="OMP_b-brl_2"/>
    <property type="match status" value="1"/>
</dbReference>
<feature type="domain" description="Outer membrane protein beta-barrel" evidence="2">
    <location>
        <begin position="29"/>
        <end position="193"/>
    </location>
</feature>
<evidence type="ECO:0000259" key="2">
    <source>
        <dbReference type="Pfam" id="PF13568"/>
    </source>
</evidence>
<dbReference type="RefSeq" id="WP_217794247.1">
    <property type="nucleotide sequence ID" value="NZ_JAHSPG010000016.1"/>
</dbReference>
<name>A0A9E2SEG3_9BACT</name>
<gene>
    <name evidence="3" type="ORF">KTO63_22695</name>
</gene>
<proteinExistence type="predicted"/>
<accession>A0A9E2SEG3</accession>
<feature type="chain" id="PRO_5039286904" evidence="1">
    <location>
        <begin position="26"/>
        <end position="221"/>
    </location>
</feature>
<dbReference type="Proteomes" id="UP000812270">
    <property type="component" value="Unassembled WGS sequence"/>
</dbReference>